<dbReference type="NCBIfam" id="TIGR00188">
    <property type="entry name" value="rnpA"/>
    <property type="match status" value="1"/>
</dbReference>
<dbReference type="Proteomes" id="UP001165427">
    <property type="component" value="Unassembled WGS sequence"/>
</dbReference>
<evidence type="ECO:0000256" key="1">
    <source>
        <dbReference type="ARBA" id="ARBA00002663"/>
    </source>
</evidence>
<name>A0AA41R8L5_9BACT</name>
<dbReference type="PROSITE" id="PS00648">
    <property type="entry name" value="RIBONUCLEASE_P"/>
    <property type="match status" value="1"/>
</dbReference>
<keyword evidence="3 7" id="KW-0540">Nuclease</keyword>
<protein>
    <recommendedName>
        <fullName evidence="7 8">Ribonuclease P protein component</fullName>
        <shortName evidence="7">RNase P protein</shortName>
        <shortName evidence="7">RNaseP protein</shortName>
        <ecNumber evidence="7 8">3.1.26.5</ecNumber>
    </recommendedName>
    <alternativeName>
        <fullName evidence="7">Protein C5</fullName>
    </alternativeName>
</protein>
<evidence type="ECO:0000256" key="3">
    <source>
        <dbReference type="ARBA" id="ARBA00022722"/>
    </source>
</evidence>
<dbReference type="PANTHER" id="PTHR33992">
    <property type="entry name" value="RIBONUCLEASE P PROTEIN COMPONENT"/>
    <property type="match status" value="1"/>
</dbReference>
<dbReference type="GO" id="GO:0042781">
    <property type="term" value="F:3'-tRNA processing endoribonuclease activity"/>
    <property type="evidence" value="ECO:0007669"/>
    <property type="project" value="TreeGrafter"/>
</dbReference>
<evidence type="ECO:0000313" key="9">
    <source>
        <dbReference type="EMBL" id="MCJ8500888.1"/>
    </source>
</evidence>
<dbReference type="InterPro" id="IPR020568">
    <property type="entry name" value="Ribosomal_Su5_D2-typ_SF"/>
</dbReference>
<evidence type="ECO:0000313" key="10">
    <source>
        <dbReference type="Proteomes" id="UP001165427"/>
    </source>
</evidence>
<comment type="caution">
    <text evidence="9">The sequence shown here is derived from an EMBL/GenBank/DDBJ whole genome shotgun (WGS) entry which is preliminary data.</text>
</comment>
<keyword evidence="5 7" id="KW-0378">Hydrolase</keyword>
<comment type="similarity">
    <text evidence="7">Belongs to the RnpA family.</text>
</comment>
<evidence type="ECO:0000256" key="5">
    <source>
        <dbReference type="ARBA" id="ARBA00022801"/>
    </source>
</evidence>
<dbReference type="Pfam" id="PF00825">
    <property type="entry name" value="Ribonuclease_P"/>
    <property type="match status" value="1"/>
</dbReference>
<keyword evidence="4 7" id="KW-0255">Endonuclease</keyword>
<keyword evidence="2 7" id="KW-0819">tRNA processing</keyword>
<organism evidence="9 10">
    <name type="scientific">Desulfatitalea alkaliphila</name>
    <dbReference type="NCBI Taxonomy" id="2929485"/>
    <lineage>
        <taxon>Bacteria</taxon>
        <taxon>Pseudomonadati</taxon>
        <taxon>Thermodesulfobacteriota</taxon>
        <taxon>Desulfobacteria</taxon>
        <taxon>Desulfobacterales</taxon>
        <taxon>Desulfosarcinaceae</taxon>
        <taxon>Desulfatitalea</taxon>
    </lineage>
</organism>
<dbReference type="SUPFAM" id="SSF54211">
    <property type="entry name" value="Ribosomal protein S5 domain 2-like"/>
    <property type="match status" value="1"/>
</dbReference>
<evidence type="ECO:0000256" key="4">
    <source>
        <dbReference type="ARBA" id="ARBA00022759"/>
    </source>
</evidence>
<accession>A0AA41R8L5</accession>
<dbReference type="InterPro" id="IPR000100">
    <property type="entry name" value="RNase_P"/>
</dbReference>
<dbReference type="EMBL" id="JALJRB010000009">
    <property type="protein sequence ID" value="MCJ8500888.1"/>
    <property type="molecule type" value="Genomic_DNA"/>
</dbReference>
<proteinExistence type="inferred from homology"/>
<comment type="catalytic activity">
    <reaction evidence="7">
        <text>Endonucleolytic cleavage of RNA, removing 5'-extranucleotides from tRNA precursor.</text>
        <dbReference type="EC" id="3.1.26.5"/>
    </reaction>
</comment>
<dbReference type="Gene3D" id="3.30.230.10">
    <property type="match status" value="1"/>
</dbReference>
<dbReference type="InterPro" id="IPR014721">
    <property type="entry name" value="Ribsml_uS5_D2-typ_fold_subgr"/>
</dbReference>
<sequence length="120" mass="14101">MQRHLNQRFVKAQRLLKRSEYQRLRTQGRKVHTGPFIAVNQESTADRTRLGITVSRKVGKAVSRNRIKRVTREYFRKNRRRIPGQRDIHIIAKQGAAERTNQELFASLETIFRKMGASND</sequence>
<reference evidence="9" key="1">
    <citation type="submission" date="2022-04" db="EMBL/GenBank/DDBJ databases">
        <title>Desulfatitalea alkaliphila sp. nov., a novel anaerobic sulfate-reducing bacterium isolated from terrestrial mud volcano, Taman Peninsula, Russia.</title>
        <authorList>
            <person name="Khomyakova M.A."/>
            <person name="Merkel A.Y."/>
            <person name="Slobodkin A.I."/>
        </authorList>
    </citation>
    <scope>NUCLEOTIDE SEQUENCE</scope>
    <source>
        <strain evidence="9">M08but</strain>
    </source>
</reference>
<comment type="subunit">
    <text evidence="7">Consists of a catalytic RNA component (M1 or rnpB) and a protein subunit.</text>
</comment>
<gene>
    <name evidence="7 9" type="primary">rnpA</name>
    <name evidence="9" type="ORF">MRX98_09925</name>
</gene>
<dbReference type="InterPro" id="IPR020539">
    <property type="entry name" value="RNase_P_CS"/>
</dbReference>
<keyword evidence="6 7" id="KW-0694">RNA-binding</keyword>
<dbReference type="GO" id="GO:0001682">
    <property type="term" value="P:tRNA 5'-leader removal"/>
    <property type="evidence" value="ECO:0007669"/>
    <property type="project" value="UniProtKB-UniRule"/>
</dbReference>
<evidence type="ECO:0000256" key="6">
    <source>
        <dbReference type="ARBA" id="ARBA00022884"/>
    </source>
</evidence>
<dbReference type="PANTHER" id="PTHR33992:SF1">
    <property type="entry name" value="RIBONUCLEASE P PROTEIN COMPONENT"/>
    <property type="match status" value="1"/>
</dbReference>
<keyword evidence="10" id="KW-1185">Reference proteome</keyword>
<comment type="function">
    <text evidence="1 7">RNaseP catalyzes the removal of the 5'-leader sequence from pre-tRNA to produce the mature 5'-terminus. It can also cleave other RNA substrates such as 4.5S RNA. The protein component plays an auxiliary but essential role in vivo by binding to the 5'-leader sequence and broadening the substrate specificity of the ribozyme.</text>
</comment>
<dbReference type="GO" id="GO:0000049">
    <property type="term" value="F:tRNA binding"/>
    <property type="evidence" value="ECO:0007669"/>
    <property type="project" value="UniProtKB-UniRule"/>
</dbReference>
<dbReference type="GO" id="GO:0030677">
    <property type="term" value="C:ribonuclease P complex"/>
    <property type="evidence" value="ECO:0007669"/>
    <property type="project" value="TreeGrafter"/>
</dbReference>
<dbReference type="GO" id="GO:0004526">
    <property type="term" value="F:ribonuclease P activity"/>
    <property type="evidence" value="ECO:0007669"/>
    <property type="project" value="UniProtKB-UniRule"/>
</dbReference>
<evidence type="ECO:0000256" key="2">
    <source>
        <dbReference type="ARBA" id="ARBA00022694"/>
    </source>
</evidence>
<evidence type="ECO:0000256" key="7">
    <source>
        <dbReference type="HAMAP-Rule" id="MF_00227"/>
    </source>
</evidence>
<dbReference type="HAMAP" id="MF_00227">
    <property type="entry name" value="RNase_P"/>
    <property type="match status" value="1"/>
</dbReference>
<dbReference type="RefSeq" id="WP_246906614.1">
    <property type="nucleotide sequence ID" value="NZ_JALJRB010000009.1"/>
</dbReference>
<dbReference type="AlphaFoldDB" id="A0AA41R8L5"/>
<evidence type="ECO:0000256" key="8">
    <source>
        <dbReference type="NCBIfam" id="TIGR00188"/>
    </source>
</evidence>
<dbReference type="EC" id="3.1.26.5" evidence="7 8"/>